<evidence type="ECO:0000313" key="5">
    <source>
        <dbReference type="Proteomes" id="UP000011922"/>
    </source>
</evidence>
<reference evidence="4 5" key="1">
    <citation type="journal article" date="2013" name="Genome Announc.">
        <title>Draft Genome Sequence for Desulfovibrio africanus Strain PCS.</title>
        <authorList>
            <person name="Brown S.D."/>
            <person name="Utturkar S.M."/>
            <person name="Arkin A.P."/>
            <person name="Deutschbauer A.M."/>
            <person name="Elias D.A."/>
            <person name="Hazen T.C."/>
            <person name="Chakraborty R."/>
        </authorList>
    </citation>
    <scope>NUCLEOTIDE SEQUENCE [LARGE SCALE GENOMIC DNA]</scope>
    <source>
        <strain evidence="4 5">PCS</strain>
    </source>
</reference>
<name>M5Q2G2_DESAF</name>
<feature type="signal peptide" evidence="3">
    <location>
        <begin position="1"/>
        <end position="19"/>
    </location>
</feature>
<sequence length="284" mass="32775">MFQYAAARALSLRHSASLAADLTWFSQQFDVQTTPREYALPAFRLNLPEADKRIVATFRLNPTELRIVSFLRHRICFPSRFLPRHITELSFDYWDGFRDILPPAYLDGYWQSERYFSDYPDIIRADFSMLSISEQAAWMSAKIASVQDSISLHIRRGDYVNSLATRKAHGIDTERYYAKALEWIADRIGAATIFAFSDDPRWVRANFDFGKHKGIVVDGSWTAHEDMHLMSLCSHHIIANSSFSWWGAWLSTSQGITIAPKSWFSNPHIWTPDVCPATWERIPC</sequence>
<protein>
    <submittedName>
        <fullName evidence="4">Glycosyl transferase family 11</fullName>
    </submittedName>
</protein>
<dbReference type="GO" id="GO:0008107">
    <property type="term" value="F:galactoside 2-alpha-L-fucosyltransferase activity"/>
    <property type="evidence" value="ECO:0007669"/>
    <property type="project" value="InterPro"/>
</dbReference>
<keyword evidence="2 4" id="KW-0808">Transferase</keyword>
<dbReference type="Pfam" id="PF01531">
    <property type="entry name" value="Glyco_transf_11"/>
    <property type="match status" value="1"/>
</dbReference>
<evidence type="ECO:0000256" key="2">
    <source>
        <dbReference type="ARBA" id="ARBA00022679"/>
    </source>
</evidence>
<dbReference type="PANTHER" id="PTHR11927:SF9">
    <property type="entry name" value="L-FUCOSYLTRANSFERASE"/>
    <property type="match status" value="1"/>
</dbReference>
<feature type="chain" id="PRO_5004069745" evidence="3">
    <location>
        <begin position="20"/>
        <end position="284"/>
    </location>
</feature>
<dbReference type="GO" id="GO:0016020">
    <property type="term" value="C:membrane"/>
    <property type="evidence" value="ECO:0007669"/>
    <property type="project" value="InterPro"/>
</dbReference>
<evidence type="ECO:0000256" key="3">
    <source>
        <dbReference type="SAM" id="SignalP"/>
    </source>
</evidence>
<dbReference type="PANTHER" id="PTHR11927">
    <property type="entry name" value="GALACTOSIDE 2-L-FUCOSYLTRANSFERASE"/>
    <property type="match status" value="1"/>
</dbReference>
<dbReference type="Proteomes" id="UP000011922">
    <property type="component" value="Unassembled WGS sequence"/>
</dbReference>
<keyword evidence="1" id="KW-0328">Glycosyltransferase</keyword>
<keyword evidence="3" id="KW-0732">Signal</keyword>
<dbReference type="CDD" id="cd11301">
    <property type="entry name" value="Fut1_Fut2_like"/>
    <property type="match status" value="1"/>
</dbReference>
<dbReference type="AlphaFoldDB" id="M5Q2G2"/>
<comment type="caution">
    <text evidence="4">The sequence shown here is derived from an EMBL/GenBank/DDBJ whole genome shotgun (WGS) entry which is preliminary data.</text>
</comment>
<gene>
    <name evidence="4" type="ORF">PCS_00724</name>
</gene>
<evidence type="ECO:0000256" key="1">
    <source>
        <dbReference type="ARBA" id="ARBA00022676"/>
    </source>
</evidence>
<dbReference type="EMBL" id="AOSV01000004">
    <property type="protein sequence ID" value="EMG38426.1"/>
    <property type="molecule type" value="Genomic_DNA"/>
</dbReference>
<evidence type="ECO:0000313" key="4">
    <source>
        <dbReference type="EMBL" id="EMG38426.1"/>
    </source>
</evidence>
<organism evidence="4 5">
    <name type="scientific">Desulfocurvibacter africanus PCS</name>
    <dbReference type="NCBI Taxonomy" id="1262666"/>
    <lineage>
        <taxon>Bacteria</taxon>
        <taxon>Pseudomonadati</taxon>
        <taxon>Thermodesulfobacteriota</taxon>
        <taxon>Desulfovibrionia</taxon>
        <taxon>Desulfovibrionales</taxon>
        <taxon>Desulfovibrionaceae</taxon>
        <taxon>Desulfocurvibacter</taxon>
    </lineage>
</organism>
<dbReference type="GO" id="GO:0005975">
    <property type="term" value="P:carbohydrate metabolic process"/>
    <property type="evidence" value="ECO:0007669"/>
    <property type="project" value="InterPro"/>
</dbReference>
<dbReference type="InterPro" id="IPR002516">
    <property type="entry name" value="Glyco_trans_11"/>
</dbReference>
<accession>M5Q2G2</accession>
<proteinExistence type="predicted"/>